<keyword evidence="5 15" id="KW-0732">Signal</keyword>
<dbReference type="OMA" id="QCANSAD"/>
<dbReference type="AlphaFoldDB" id="A0AA38GF79"/>
<dbReference type="InterPro" id="IPR028082">
    <property type="entry name" value="Peripla_BP_I"/>
</dbReference>
<feature type="compositionally biased region" description="Basic and acidic residues" evidence="13">
    <location>
        <begin position="869"/>
        <end position="879"/>
    </location>
</feature>
<reference evidence="17 18" key="1">
    <citation type="journal article" date="2021" name="Nat. Plants">
        <title>The Taxus genome provides insights into paclitaxel biosynthesis.</title>
        <authorList>
            <person name="Xiong X."/>
            <person name="Gou J."/>
            <person name="Liao Q."/>
            <person name="Li Y."/>
            <person name="Zhou Q."/>
            <person name="Bi G."/>
            <person name="Li C."/>
            <person name="Du R."/>
            <person name="Wang X."/>
            <person name="Sun T."/>
            <person name="Guo L."/>
            <person name="Liang H."/>
            <person name="Lu P."/>
            <person name="Wu Y."/>
            <person name="Zhang Z."/>
            <person name="Ro D.K."/>
            <person name="Shang Y."/>
            <person name="Huang S."/>
            <person name="Yan J."/>
        </authorList>
    </citation>
    <scope>NUCLEOTIDE SEQUENCE [LARGE SCALE GENOMIC DNA]</scope>
    <source>
        <strain evidence="17">Ta-2019</strain>
    </source>
</reference>
<name>A0AA38GF79_TAXCH</name>
<accession>A0AA38GF79</accession>
<evidence type="ECO:0000256" key="14">
    <source>
        <dbReference type="SAM" id="Phobius"/>
    </source>
</evidence>
<protein>
    <recommendedName>
        <fullName evidence="16">Ionotropic glutamate receptor C-terminal domain-containing protein</fullName>
    </recommendedName>
</protein>
<keyword evidence="10" id="KW-0325">Glycoprotein</keyword>
<evidence type="ECO:0000256" key="1">
    <source>
        <dbReference type="ARBA" id="ARBA00004141"/>
    </source>
</evidence>
<keyword evidence="11" id="KW-1071">Ligand-gated ion channel</keyword>
<feature type="transmembrane region" description="Helical" evidence="14">
    <location>
        <begin position="581"/>
        <end position="601"/>
    </location>
</feature>
<dbReference type="SUPFAM" id="SSF53822">
    <property type="entry name" value="Periplasmic binding protein-like I"/>
    <property type="match status" value="1"/>
</dbReference>
<comment type="similarity">
    <text evidence="2">Belongs to the glutamate-gated ion channel (TC 1.A.10.1) family.</text>
</comment>
<dbReference type="InterPro" id="IPR015683">
    <property type="entry name" value="Ionotropic_Glu_rcpt"/>
</dbReference>
<feature type="compositionally biased region" description="Basic and acidic residues" evidence="13">
    <location>
        <begin position="834"/>
        <end position="862"/>
    </location>
</feature>
<evidence type="ECO:0000256" key="11">
    <source>
        <dbReference type="ARBA" id="ARBA00023286"/>
    </source>
</evidence>
<keyword evidence="4 14" id="KW-0812">Transmembrane</keyword>
<feature type="signal peptide" evidence="15">
    <location>
        <begin position="1"/>
        <end position="22"/>
    </location>
</feature>
<dbReference type="Pfam" id="PF00060">
    <property type="entry name" value="Lig_chan"/>
    <property type="match status" value="1"/>
</dbReference>
<evidence type="ECO:0000256" key="2">
    <source>
        <dbReference type="ARBA" id="ARBA00008685"/>
    </source>
</evidence>
<dbReference type="InterPro" id="IPR001320">
    <property type="entry name" value="Iontro_rcpt_C"/>
</dbReference>
<evidence type="ECO:0000256" key="12">
    <source>
        <dbReference type="ARBA" id="ARBA00023303"/>
    </source>
</evidence>
<dbReference type="GO" id="GO:0016020">
    <property type="term" value="C:membrane"/>
    <property type="evidence" value="ECO:0007669"/>
    <property type="project" value="UniProtKB-SubCell"/>
</dbReference>
<feature type="transmembrane region" description="Helical" evidence="14">
    <location>
        <begin position="523"/>
        <end position="543"/>
    </location>
</feature>
<keyword evidence="7" id="KW-0406">Ion transport</keyword>
<keyword evidence="12" id="KW-0407">Ion channel</keyword>
<keyword evidence="3" id="KW-0813">Transport</keyword>
<proteinExistence type="inferred from homology"/>
<keyword evidence="6 14" id="KW-1133">Transmembrane helix</keyword>
<evidence type="ECO:0000256" key="9">
    <source>
        <dbReference type="ARBA" id="ARBA00023170"/>
    </source>
</evidence>
<evidence type="ECO:0000259" key="16">
    <source>
        <dbReference type="SMART" id="SM00079"/>
    </source>
</evidence>
<feature type="transmembrane region" description="Helical" evidence="14">
    <location>
        <begin position="555"/>
        <end position="574"/>
    </location>
</feature>
<dbReference type="Pfam" id="PF01094">
    <property type="entry name" value="ANF_receptor"/>
    <property type="match status" value="1"/>
</dbReference>
<dbReference type="FunFam" id="1.10.287.70:FF:000037">
    <property type="entry name" value="Glutamate receptor"/>
    <property type="match status" value="1"/>
</dbReference>
<evidence type="ECO:0000256" key="10">
    <source>
        <dbReference type="ARBA" id="ARBA00023180"/>
    </source>
</evidence>
<dbReference type="GO" id="GO:0015276">
    <property type="term" value="F:ligand-gated monoatomic ion channel activity"/>
    <property type="evidence" value="ECO:0007669"/>
    <property type="project" value="InterPro"/>
</dbReference>
<dbReference type="Gene3D" id="1.10.287.70">
    <property type="match status" value="1"/>
</dbReference>
<dbReference type="Gene3D" id="3.40.190.10">
    <property type="entry name" value="Periplasmic binding protein-like II"/>
    <property type="match status" value="2"/>
</dbReference>
<keyword evidence="18" id="KW-1185">Reference proteome</keyword>
<evidence type="ECO:0000256" key="8">
    <source>
        <dbReference type="ARBA" id="ARBA00023136"/>
    </source>
</evidence>
<comment type="caution">
    <text evidence="17">The sequence shown here is derived from an EMBL/GenBank/DDBJ whole genome shotgun (WGS) entry which is preliminary data.</text>
</comment>
<dbReference type="InterPro" id="IPR001828">
    <property type="entry name" value="ANF_lig-bd_rcpt"/>
</dbReference>
<feature type="domain" description="Ionotropic glutamate receptor C-terminal" evidence="16">
    <location>
        <begin position="407"/>
        <end position="745"/>
    </location>
</feature>
<dbReference type="SUPFAM" id="SSF53850">
    <property type="entry name" value="Periplasmic binding protein-like II"/>
    <property type="match status" value="1"/>
</dbReference>
<dbReference type="EMBL" id="JAHRHJ020000003">
    <property type="protein sequence ID" value="KAH9320738.1"/>
    <property type="molecule type" value="Genomic_DNA"/>
</dbReference>
<dbReference type="Proteomes" id="UP000824469">
    <property type="component" value="Unassembled WGS sequence"/>
</dbReference>
<evidence type="ECO:0000256" key="3">
    <source>
        <dbReference type="ARBA" id="ARBA00022448"/>
    </source>
</evidence>
<feature type="transmembrane region" description="Helical" evidence="14">
    <location>
        <begin position="768"/>
        <end position="787"/>
    </location>
</feature>
<dbReference type="Gene3D" id="3.40.50.2300">
    <property type="match status" value="1"/>
</dbReference>
<keyword evidence="8 14" id="KW-0472">Membrane</keyword>
<evidence type="ECO:0000256" key="13">
    <source>
        <dbReference type="SAM" id="MobiDB-lite"/>
    </source>
</evidence>
<evidence type="ECO:0000256" key="15">
    <source>
        <dbReference type="SAM" id="SignalP"/>
    </source>
</evidence>
<evidence type="ECO:0000256" key="6">
    <source>
        <dbReference type="ARBA" id="ARBA00022989"/>
    </source>
</evidence>
<gene>
    <name evidence="17" type="ORF">KI387_015377</name>
</gene>
<dbReference type="SMART" id="SM00079">
    <property type="entry name" value="PBPe"/>
    <property type="match status" value="1"/>
</dbReference>
<feature type="chain" id="PRO_5041304361" description="Ionotropic glutamate receptor C-terminal domain-containing protein" evidence="15">
    <location>
        <begin position="23"/>
        <end position="879"/>
    </location>
</feature>
<comment type="subcellular location">
    <subcellularLocation>
        <location evidence="1">Membrane</location>
        <topology evidence="1">Multi-pass membrane protein</topology>
    </subcellularLocation>
</comment>
<keyword evidence="9" id="KW-0675">Receptor</keyword>
<evidence type="ECO:0000256" key="5">
    <source>
        <dbReference type="ARBA" id="ARBA00022729"/>
    </source>
</evidence>
<organism evidence="17 18">
    <name type="scientific">Taxus chinensis</name>
    <name type="common">Chinese yew</name>
    <name type="synonym">Taxus wallichiana var. chinensis</name>
    <dbReference type="NCBI Taxonomy" id="29808"/>
    <lineage>
        <taxon>Eukaryota</taxon>
        <taxon>Viridiplantae</taxon>
        <taxon>Streptophyta</taxon>
        <taxon>Embryophyta</taxon>
        <taxon>Tracheophyta</taxon>
        <taxon>Spermatophyta</taxon>
        <taxon>Pinopsida</taxon>
        <taxon>Pinidae</taxon>
        <taxon>Conifers II</taxon>
        <taxon>Cupressales</taxon>
        <taxon>Taxaceae</taxon>
        <taxon>Taxus</taxon>
    </lineage>
</organism>
<sequence length="879" mass="97571">MVSIYFLMLLVMFNHNVRVSMSISTVNIAAILDLNTASGRAAKWSLHLALNHLNGTMNDSRLNLTIQESGGDVGNVLQVFRSEAVAILVQDPKILKFMAPIAEAVDVPILSLSGTASGSRSSVSSTVPSKFDDMKAIAAMVAYFQWKEVIVLYEDEEFWLSGVNALSEALEQQGGKKIYQAAALSSQADQVRKTLQELTNTSCVRAFIVYTSVDVALNMFLIAHKLNMITEGYAWVVTDSIASSVNSLNSSSLNTMQGIVGVKRLLTPQSTELREKLKLDSSDDGVNRIGIQAYTSLKLVANAISSLISQNKTVAYNEEIPDTDFPASLKVLTGGKLLIQKINSFKSDAEIHDYEIINVVGEKSYRKIGLWKNEKGRLQSIRKETDKLGAIIWPPGDTAQTPNGYRRILVGKIVGNFSEFIGRFSGFTNDTFEAAVKALPYNLPFVYEAFDKGNSTLSTYDAFVTELIDRKRFDAVVGDSTILWNRSKYVDFSQPYSQTGLVMMVPITRVGGKAGIFLRPFTAGLWAVSGAFFVFTAFLVWLMEHHDNEEFSGKITQQIITSLTLSVSAFVFAYKEDVKSAMGKGIVATWLFIALILNNSYTAHLTSILTVEKLAPALTNMNSLTTSKIKVGYMNNSFARDYLMHDLNIPKERLVPLNSPQDYVEKLMSGEVGAIVDENPYVQIVKSLYPCAKIAVVDRGFFDTGGLGFFFRKGSPFLADISEAVLNISEQHNVVESIRSKWFGQRTSCPEFDSGVESNTSAISPAHLWTLFVFTASVYAITALIHIGRKLHQRRDRGRVRSDYNIYGWDHAQSSDEEGGEKGEKKNKKKGRLKEKIPGGNKKEGKENVQGWKKEELLDKVKQKLPGNHKNEEEKYYSE</sequence>
<dbReference type="PANTHER" id="PTHR18966">
    <property type="entry name" value="IONOTROPIC GLUTAMATE RECEPTOR"/>
    <property type="match status" value="1"/>
</dbReference>
<evidence type="ECO:0000256" key="4">
    <source>
        <dbReference type="ARBA" id="ARBA00022692"/>
    </source>
</evidence>
<evidence type="ECO:0000313" key="17">
    <source>
        <dbReference type="EMBL" id="KAH9320738.1"/>
    </source>
</evidence>
<evidence type="ECO:0000256" key="7">
    <source>
        <dbReference type="ARBA" id="ARBA00023065"/>
    </source>
</evidence>
<evidence type="ECO:0000313" key="18">
    <source>
        <dbReference type="Proteomes" id="UP000824469"/>
    </source>
</evidence>
<feature type="region of interest" description="Disordered" evidence="13">
    <location>
        <begin position="811"/>
        <end position="879"/>
    </location>
</feature>